<feature type="domain" description="IFT52 central" evidence="2">
    <location>
        <begin position="281"/>
        <end position="361"/>
    </location>
</feature>
<accession>A0A7R8WNH8</accession>
<feature type="domain" description="IFT52 GIFT" evidence="3">
    <location>
        <begin position="19"/>
        <end position="265"/>
    </location>
</feature>
<dbReference type="GO" id="GO:0060271">
    <property type="term" value="P:cilium assembly"/>
    <property type="evidence" value="ECO:0007669"/>
    <property type="project" value="TreeGrafter"/>
</dbReference>
<evidence type="ECO:0000259" key="3">
    <source>
        <dbReference type="Pfam" id="PF23355"/>
    </source>
</evidence>
<name>A0A7R8WNH8_9CRUS</name>
<dbReference type="AlphaFoldDB" id="A0A7R8WNH8"/>
<evidence type="ECO:0000313" key="4">
    <source>
        <dbReference type="EMBL" id="CAD7232129.1"/>
    </source>
</evidence>
<dbReference type="InterPro" id="IPR048643">
    <property type="entry name" value="Itf52_C"/>
</dbReference>
<dbReference type="OrthoDB" id="10259368at2759"/>
<dbReference type="EMBL" id="OB664254">
    <property type="protein sequence ID" value="CAD7232129.1"/>
    <property type="molecule type" value="Genomic_DNA"/>
</dbReference>
<dbReference type="Pfam" id="PF23355">
    <property type="entry name" value="IFT52_GIFT"/>
    <property type="match status" value="1"/>
</dbReference>
<proteinExistence type="predicted"/>
<dbReference type="InterPro" id="IPR055458">
    <property type="entry name" value="IFT52_GIFT"/>
</dbReference>
<dbReference type="CDD" id="cd23683">
    <property type="entry name" value="IFT52_CTD"/>
    <property type="match status" value="1"/>
</dbReference>
<dbReference type="InterPro" id="IPR039975">
    <property type="entry name" value="IFT52"/>
</dbReference>
<feature type="domain" description="Intraflagellar transport protein 52 C-terminal" evidence="1">
    <location>
        <begin position="372"/>
        <end position="423"/>
    </location>
</feature>
<sequence>MPPVSEFPISGAGADRKEIVFDATKDELVKLNDGYKTLQRKLKSTWKLTSNHEVISPEPLSLAMVYVISGPQAKFTAEEFNALKSYMSSGGSLLITLGEGGEKKLDTNVNFFLEEFGIAVNNDVAVRTNYHKYFHPKEALISNGLLNRAVAVAAGKEGSTVGGILAEDTLDQQSLAFVYPFGSTLNVQSPAIPILSTGSVSFPPNRPVCAVYYDKSTGGKLAVLGSSHIFADQYIDKEENSKLKDVIFGWLTGSMQINFWNSDAEDPDISDYNQIPDTGMLSNQLRTCLQESDDLPPDFTRLFDNQCYSIDLRLLPASIKAYGQLGLKHEQLKLIAPTFETPLPPLQPAIFPPSFQELPNPSLELFDLDEAFSSEKSRLAQITNKCTEDDLEYFIREAGEILGINAGLPGTARDAKHILEYIFTQIVEFKKINQ</sequence>
<gene>
    <name evidence="4" type="ORF">CTOB1V02_LOCUS9970</name>
</gene>
<reference evidence="4" key="1">
    <citation type="submission" date="2020-11" db="EMBL/GenBank/DDBJ databases">
        <authorList>
            <person name="Tran Van P."/>
        </authorList>
    </citation>
    <scope>NUCLEOTIDE SEQUENCE</scope>
</reference>
<feature type="non-terminal residue" evidence="4">
    <location>
        <position position="1"/>
    </location>
</feature>
<dbReference type="GO" id="GO:0005929">
    <property type="term" value="C:cilium"/>
    <property type="evidence" value="ECO:0007669"/>
    <property type="project" value="TreeGrafter"/>
</dbReference>
<evidence type="ECO:0008006" key="5">
    <source>
        <dbReference type="Google" id="ProtNLM"/>
    </source>
</evidence>
<dbReference type="GO" id="GO:0042073">
    <property type="term" value="P:intraciliary transport"/>
    <property type="evidence" value="ECO:0007669"/>
    <property type="project" value="TreeGrafter"/>
</dbReference>
<evidence type="ECO:0000259" key="2">
    <source>
        <dbReference type="Pfam" id="PF23352"/>
    </source>
</evidence>
<dbReference type="GO" id="GO:0005814">
    <property type="term" value="C:centriole"/>
    <property type="evidence" value="ECO:0007669"/>
    <property type="project" value="TreeGrafter"/>
</dbReference>
<dbReference type="GO" id="GO:0030992">
    <property type="term" value="C:intraciliary transport particle B"/>
    <property type="evidence" value="ECO:0007669"/>
    <property type="project" value="TreeGrafter"/>
</dbReference>
<dbReference type="Pfam" id="PF23352">
    <property type="entry name" value="IFT52_central"/>
    <property type="match status" value="1"/>
</dbReference>
<dbReference type="PANTHER" id="PTHR12969:SF7">
    <property type="entry name" value="INTRAFLAGELLAR TRANSPORT PROTEIN 52 HOMOLOG"/>
    <property type="match status" value="1"/>
</dbReference>
<organism evidence="4">
    <name type="scientific">Cyprideis torosa</name>
    <dbReference type="NCBI Taxonomy" id="163714"/>
    <lineage>
        <taxon>Eukaryota</taxon>
        <taxon>Metazoa</taxon>
        <taxon>Ecdysozoa</taxon>
        <taxon>Arthropoda</taxon>
        <taxon>Crustacea</taxon>
        <taxon>Oligostraca</taxon>
        <taxon>Ostracoda</taxon>
        <taxon>Podocopa</taxon>
        <taxon>Podocopida</taxon>
        <taxon>Cytherocopina</taxon>
        <taxon>Cytheroidea</taxon>
        <taxon>Cytherideidae</taxon>
        <taxon>Cyprideis</taxon>
    </lineage>
</organism>
<protein>
    <recommendedName>
        <fullName evidence="5">ABC-type uncharacterized transport system domain-containing protein</fullName>
    </recommendedName>
</protein>
<dbReference type="Pfam" id="PF21178">
    <property type="entry name" value="Itf52_C"/>
    <property type="match status" value="1"/>
</dbReference>
<dbReference type="InterPro" id="IPR055460">
    <property type="entry name" value="IFT52_central"/>
</dbReference>
<dbReference type="Gene3D" id="6.10.250.2800">
    <property type="match status" value="1"/>
</dbReference>
<dbReference type="PANTHER" id="PTHR12969">
    <property type="entry name" value="NGD5/OSM-6/IFT52"/>
    <property type="match status" value="1"/>
</dbReference>
<evidence type="ECO:0000259" key="1">
    <source>
        <dbReference type="Pfam" id="PF21178"/>
    </source>
</evidence>